<comment type="caution">
    <text evidence="1">The sequence shown here is derived from an EMBL/GenBank/DDBJ whole genome shotgun (WGS) entry which is preliminary data.</text>
</comment>
<accession>A0A177JPN4</accession>
<evidence type="ECO:0000313" key="2">
    <source>
        <dbReference type="Proteomes" id="UP000077262"/>
    </source>
</evidence>
<protein>
    <recommendedName>
        <fullName evidence="3">DUF1983 domain-containing protein</fullName>
    </recommendedName>
</protein>
<dbReference type="AlphaFoldDB" id="A0A177JPN4"/>
<reference evidence="1 2" key="1">
    <citation type="submission" date="2016-02" db="EMBL/GenBank/DDBJ databases">
        <authorList>
            <person name="Wen L."/>
            <person name="He K."/>
            <person name="Yang H."/>
        </authorList>
    </citation>
    <scope>NUCLEOTIDE SEQUENCE [LARGE SCALE GENOMIC DNA]</scope>
    <source>
        <strain evidence="1 2">CD09_2</strain>
    </source>
</reference>
<organism evidence="1 2">
    <name type="scientific">Sphingobium yanoikuyae</name>
    <name type="common">Sphingomonas yanoikuyae</name>
    <dbReference type="NCBI Taxonomy" id="13690"/>
    <lineage>
        <taxon>Bacteria</taxon>
        <taxon>Pseudomonadati</taxon>
        <taxon>Pseudomonadota</taxon>
        <taxon>Alphaproteobacteria</taxon>
        <taxon>Sphingomonadales</taxon>
        <taxon>Sphingomonadaceae</taxon>
        <taxon>Sphingobium</taxon>
    </lineage>
</organism>
<evidence type="ECO:0000313" key="1">
    <source>
        <dbReference type="EMBL" id="OAH42764.1"/>
    </source>
</evidence>
<proteinExistence type="predicted"/>
<dbReference type="EMBL" id="LSTR01000040">
    <property type="protein sequence ID" value="OAH42764.1"/>
    <property type="molecule type" value="Genomic_DNA"/>
</dbReference>
<gene>
    <name evidence="1" type="ORF">AX777_05870</name>
</gene>
<evidence type="ECO:0008006" key="3">
    <source>
        <dbReference type="Google" id="ProtNLM"/>
    </source>
</evidence>
<sequence length="826" mass="88629">MWGEYGAPLSSYKPIPAGRTGALNSDTVTKTVIPILGPDAELKKEVLKASYAGTGAAEGQEGYKGQLKPFTVGLCENIEPPQIDTVYLVHQYHGYGPTEDVVAVYENALTLGPARHTVASYEQLIGLTAEQLPSGTWAKAPAVGMYRLGGQAIGKVTADVIGAMDNQRPLRKFGEIAVWMLREFAGVPLDMIDVDSADKLDRDFPHTWGNYLDSTDKPDTEGAVARSVGDFLRDASSQLAAYFYADENGIWRFGRNVASKAPVMLQQGRTTYPVVTNITQPAASPRAHKVRVGGRRCFSTHTDREISSALKDAVEEAVVGVGEKVDDVQDDVNDIRKNFRSLVLPALVEPLADLEATKLQYGAALIKASTALHKDNLVAIRALGTRIDENGNKVAEDLLQLTSRFDEKIEAGFLEVSRTIAGLDFAAVEDITLAIANYGETVSAAFTDERKLWVDADTAISESLEEFEARVGDAEGKISELERIIIDEGGDTALAERIEELGVKIEDETEAREAAIETVERAYIDADEVVAESVTTLSSSIFDETTGNSVMSIIKANAKTQVDDNGARAEQINAINTKLNPLNGASYEQNVKLISDINGLMSSQVTFKVQTEVNGTKVVGGLGIINQNGYVDTAFTTDAFSIWTPDGKVPLLTLDGTALRVNNAIMNNAVIDGAQINNASINTLKVAGGAISANQGADGVDTFVAANGSADFLTTGFMTIGDAVWGSGRVDVDFTIDATSAYDASCKIQLWLDYGSGFVLAKEKTFGITTDNGNTYSRTGGDISAIVTGSQVRVLCRVISGTFTPRSVARSQYIRDISMELIGMKR</sequence>
<name>A0A177JPN4_SPHYA</name>
<dbReference type="Proteomes" id="UP000077262">
    <property type="component" value="Unassembled WGS sequence"/>
</dbReference>